<feature type="domain" description="Cytochrome b561" evidence="9">
    <location>
        <begin position="141"/>
        <end position="335"/>
    </location>
</feature>
<keyword evidence="2" id="KW-0813">Transport</keyword>
<dbReference type="OrthoDB" id="19261at2759"/>
<keyword evidence="3 7" id="KW-0812">Transmembrane</keyword>
<dbReference type="InterPro" id="IPR006593">
    <property type="entry name" value="Cyt_b561/ferric_Rdtase_TM"/>
</dbReference>
<feature type="transmembrane region" description="Helical" evidence="7">
    <location>
        <begin position="310"/>
        <end position="329"/>
    </location>
</feature>
<dbReference type="PROSITE" id="PS50836">
    <property type="entry name" value="DOMON"/>
    <property type="match status" value="1"/>
</dbReference>
<dbReference type="InterPro" id="IPR005018">
    <property type="entry name" value="DOMON_domain"/>
</dbReference>
<dbReference type="PANTHER" id="PTHR47797">
    <property type="entry name" value="DEHYDROGENASE, PUTATIVE (AFU_ORTHOLOGUE AFUA_8G05805)-RELATED"/>
    <property type="match status" value="1"/>
</dbReference>
<keyword evidence="11" id="KW-1185">Reference proteome</keyword>
<reference evidence="10" key="1">
    <citation type="submission" date="2021-06" db="EMBL/GenBank/DDBJ databases">
        <authorList>
            <person name="Kallberg Y."/>
            <person name="Tangrot J."/>
            <person name="Rosling A."/>
        </authorList>
    </citation>
    <scope>NUCLEOTIDE SEQUENCE</scope>
    <source>
        <strain evidence="10">MT106</strain>
    </source>
</reference>
<dbReference type="SUPFAM" id="SSF49344">
    <property type="entry name" value="CBD9-like"/>
    <property type="match status" value="1"/>
</dbReference>
<evidence type="ECO:0000256" key="6">
    <source>
        <dbReference type="ARBA" id="ARBA00023136"/>
    </source>
</evidence>
<evidence type="ECO:0000256" key="3">
    <source>
        <dbReference type="ARBA" id="ARBA00022692"/>
    </source>
</evidence>
<dbReference type="SMART" id="SM00664">
    <property type="entry name" value="DoH"/>
    <property type="match status" value="1"/>
</dbReference>
<organism evidence="10 11">
    <name type="scientific">Ambispora gerdemannii</name>
    <dbReference type="NCBI Taxonomy" id="144530"/>
    <lineage>
        <taxon>Eukaryota</taxon>
        <taxon>Fungi</taxon>
        <taxon>Fungi incertae sedis</taxon>
        <taxon>Mucoromycota</taxon>
        <taxon>Glomeromycotina</taxon>
        <taxon>Glomeromycetes</taxon>
        <taxon>Archaeosporales</taxon>
        <taxon>Ambisporaceae</taxon>
        <taxon>Ambispora</taxon>
    </lineage>
</organism>
<dbReference type="PANTHER" id="PTHR47797:SF3">
    <property type="entry name" value="CYTOCHROME B561 DOMAIN-CONTAINING PROTEIN"/>
    <property type="match status" value="1"/>
</dbReference>
<evidence type="ECO:0000256" key="7">
    <source>
        <dbReference type="SAM" id="Phobius"/>
    </source>
</evidence>
<dbReference type="Gene3D" id="2.60.40.1210">
    <property type="entry name" value="Cellobiose dehydrogenase, cytochrome domain"/>
    <property type="match status" value="1"/>
</dbReference>
<feature type="transmembrane region" description="Helical" evidence="7">
    <location>
        <begin position="280"/>
        <end position="298"/>
    </location>
</feature>
<accession>A0A9N9FCH2</accession>
<dbReference type="Pfam" id="PF16010">
    <property type="entry name" value="CDH-cyt"/>
    <property type="match status" value="1"/>
</dbReference>
<evidence type="ECO:0000256" key="1">
    <source>
        <dbReference type="ARBA" id="ARBA00004370"/>
    </source>
</evidence>
<dbReference type="Pfam" id="PF03188">
    <property type="entry name" value="Cytochrom_B561"/>
    <property type="match status" value="1"/>
</dbReference>
<sequence>MPPTNANDSENFVTFNLTAPSTVGWFGVGIGDGMIGSYLMIAWPNSDNTITISQRKAVAHAEPPTTDQQTDLNLDSSLSGVRNGQMIAIIKRAVTVSGSTMTTSGEQSFVWAFSKTNPKSNQKNARLTQHDNKGTTSFNLVTSSSGSPATDVQTINALNSEDGLTRNQKLAIAHGSLMCGAWLITMPIGIFMARFARKLLPNAWFNLHWSIQVFGTTTLAILAYILIQLQDKVWESKYVKTHRVLGNIIFFGLLGQMVLGMIHHRLYRPDRESTPWWTKLHWWVGRTLFVLALVQIVLGFETYNVVTSVYVVYFTYVCFLIIALLYGYARVYLGWSTAEYHKPK</sequence>
<dbReference type="PROSITE" id="PS50939">
    <property type="entry name" value="CYTOCHROME_B561"/>
    <property type="match status" value="1"/>
</dbReference>
<evidence type="ECO:0000256" key="2">
    <source>
        <dbReference type="ARBA" id="ARBA00022448"/>
    </source>
</evidence>
<gene>
    <name evidence="10" type="ORF">AGERDE_LOCUS5392</name>
</gene>
<dbReference type="CDD" id="cd09630">
    <property type="entry name" value="CDH_like_cytochrome"/>
    <property type="match status" value="1"/>
</dbReference>
<feature type="transmembrane region" description="Helical" evidence="7">
    <location>
        <begin position="170"/>
        <end position="195"/>
    </location>
</feature>
<evidence type="ECO:0000313" key="10">
    <source>
        <dbReference type="EMBL" id="CAG8524186.1"/>
    </source>
</evidence>
<keyword evidence="6 7" id="KW-0472">Membrane</keyword>
<dbReference type="EMBL" id="CAJVPL010000719">
    <property type="protein sequence ID" value="CAG8524186.1"/>
    <property type="molecule type" value="Genomic_DNA"/>
</dbReference>
<dbReference type="CDD" id="cd08760">
    <property type="entry name" value="Cyt_b561_FRRS1_like"/>
    <property type="match status" value="1"/>
</dbReference>
<proteinExistence type="predicted"/>
<keyword evidence="4" id="KW-0249">Electron transport</keyword>
<dbReference type="SMART" id="SM00665">
    <property type="entry name" value="B561"/>
    <property type="match status" value="1"/>
</dbReference>
<feature type="domain" description="DOMON" evidence="8">
    <location>
        <begin position="1"/>
        <end position="114"/>
    </location>
</feature>
<feature type="transmembrane region" description="Helical" evidence="7">
    <location>
        <begin position="248"/>
        <end position="268"/>
    </location>
</feature>
<evidence type="ECO:0000313" key="11">
    <source>
        <dbReference type="Proteomes" id="UP000789831"/>
    </source>
</evidence>
<dbReference type="InterPro" id="IPR015920">
    <property type="entry name" value="Cellobiose_DH-like_cyt"/>
</dbReference>
<evidence type="ECO:0000259" key="8">
    <source>
        <dbReference type="PROSITE" id="PS50836"/>
    </source>
</evidence>
<evidence type="ECO:0000256" key="4">
    <source>
        <dbReference type="ARBA" id="ARBA00022982"/>
    </source>
</evidence>
<comment type="subcellular location">
    <subcellularLocation>
        <location evidence="1">Membrane</location>
    </subcellularLocation>
</comment>
<feature type="transmembrane region" description="Helical" evidence="7">
    <location>
        <begin position="207"/>
        <end position="227"/>
    </location>
</feature>
<name>A0A9N9FCH2_9GLOM</name>
<dbReference type="Proteomes" id="UP000789831">
    <property type="component" value="Unassembled WGS sequence"/>
</dbReference>
<dbReference type="GO" id="GO:0016020">
    <property type="term" value="C:membrane"/>
    <property type="evidence" value="ECO:0007669"/>
    <property type="project" value="UniProtKB-SubCell"/>
</dbReference>
<evidence type="ECO:0000256" key="5">
    <source>
        <dbReference type="ARBA" id="ARBA00022989"/>
    </source>
</evidence>
<keyword evidence="5 7" id="KW-1133">Transmembrane helix</keyword>
<comment type="caution">
    <text evidence="10">The sequence shown here is derived from an EMBL/GenBank/DDBJ whole genome shotgun (WGS) entry which is preliminary data.</text>
</comment>
<evidence type="ECO:0000259" key="9">
    <source>
        <dbReference type="PROSITE" id="PS50939"/>
    </source>
</evidence>
<protein>
    <submittedName>
        <fullName evidence="10">4652_t:CDS:1</fullName>
    </submittedName>
</protein>
<dbReference type="AlphaFoldDB" id="A0A9N9FCH2"/>